<dbReference type="InterPro" id="IPR050109">
    <property type="entry name" value="HTH-type_TetR-like_transc_reg"/>
</dbReference>
<keyword evidence="8" id="KW-1185">Reference proteome</keyword>
<organism evidence="7 8">
    <name type="scientific">Streptomyces violaceorubidus</name>
    <dbReference type="NCBI Taxonomy" id="284042"/>
    <lineage>
        <taxon>Bacteria</taxon>
        <taxon>Bacillati</taxon>
        <taxon>Actinomycetota</taxon>
        <taxon>Actinomycetes</taxon>
        <taxon>Kitasatosporales</taxon>
        <taxon>Streptomycetaceae</taxon>
        <taxon>Streptomyces</taxon>
    </lineage>
</organism>
<keyword evidence="2 4" id="KW-0238">DNA-binding</keyword>
<proteinExistence type="predicted"/>
<evidence type="ECO:0000259" key="6">
    <source>
        <dbReference type="PROSITE" id="PS50977"/>
    </source>
</evidence>
<dbReference type="Proteomes" id="UP001496720">
    <property type="component" value="Unassembled WGS sequence"/>
</dbReference>
<dbReference type="PROSITE" id="PS50977">
    <property type="entry name" value="HTH_TETR_2"/>
    <property type="match status" value="1"/>
</dbReference>
<dbReference type="InterPro" id="IPR036271">
    <property type="entry name" value="Tet_transcr_reg_TetR-rel_C_sf"/>
</dbReference>
<dbReference type="InterPro" id="IPR009057">
    <property type="entry name" value="Homeodomain-like_sf"/>
</dbReference>
<dbReference type="Gene3D" id="1.10.357.10">
    <property type="entry name" value="Tetracycline Repressor, domain 2"/>
    <property type="match status" value="1"/>
</dbReference>
<dbReference type="PANTHER" id="PTHR30055">
    <property type="entry name" value="HTH-TYPE TRANSCRIPTIONAL REGULATOR RUTR"/>
    <property type="match status" value="1"/>
</dbReference>
<comment type="caution">
    <text evidence="7">The sequence shown here is derived from an EMBL/GenBank/DDBJ whole genome shotgun (WGS) entry which is preliminary data.</text>
</comment>
<accession>A0ABV1SV32</accession>
<evidence type="ECO:0000313" key="7">
    <source>
        <dbReference type="EMBL" id="MER6165593.1"/>
    </source>
</evidence>
<sequence>MSPVSRRLSDHHAARAAATRALVASTVERLLTEGEPYSEISVQRIIEEAGVSRATFYAHFHGKSDVLVHLADTLRESLLALARKGDPGTGDDGIGRLTRFFTDVIALHRAHQGVLGAVREAATYDAAVSDFYTADLEGFDEVVRTTLLSRQAAGATPACLDVTVASRIIVWGGNQAIAHHLRVDDGSGDAALARELAAIWWYGAYGRPAAPDPSPEPERRDRPPVSLSRARGSG</sequence>
<dbReference type="RefSeq" id="WP_352147372.1">
    <property type="nucleotide sequence ID" value="NZ_JBEOZY010000010.1"/>
</dbReference>
<feature type="domain" description="HTH tetR-type" evidence="6">
    <location>
        <begin position="17"/>
        <end position="78"/>
    </location>
</feature>
<evidence type="ECO:0000256" key="3">
    <source>
        <dbReference type="ARBA" id="ARBA00023163"/>
    </source>
</evidence>
<name>A0ABV1SV32_9ACTN</name>
<evidence type="ECO:0000313" key="8">
    <source>
        <dbReference type="Proteomes" id="UP001496720"/>
    </source>
</evidence>
<evidence type="ECO:0000256" key="4">
    <source>
        <dbReference type="PROSITE-ProRule" id="PRU00335"/>
    </source>
</evidence>
<evidence type="ECO:0000256" key="2">
    <source>
        <dbReference type="ARBA" id="ARBA00023125"/>
    </source>
</evidence>
<protein>
    <submittedName>
        <fullName evidence="7">TetR/AcrR family transcriptional regulator</fullName>
    </submittedName>
</protein>
<keyword evidence="3" id="KW-0804">Transcription</keyword>
<dbReference type="PANTHER" id="PTHR30055:SF234">
    <property type="entry name" value="HTH-TYPE TRANSCRIPTIONAL REGULATOR BETI"/>
    <property type="match status" value="1"/>
</dbReference>
<keyword evidence="1" id="KW-0805">Transcription regulation</keyword>
<evidence type="ECO:0000256" key="1">
    <source>
        <dbReference type="ARBA" id="ARBA00023015"/>
    </source>
</evidence>
<feature type="region of interest" description="Disordered" evidence="5">
    <location>
        <begin position="207"/>
        <end position="234"/>
    </location>
</feature>
<evidence type="ECO:0000256" key="5">
    <source>
        <dbReference type="SAM" id="MobiDB-lite"/>
    </source>
</evidence>
<gene>
    <name evidence="7" type="ORF">ABT188_13620</name>
</gene>
<feature type="DNA-binding region" description="H-T-H motif" evidence="4">
    <location>
        <begin position="41"/>
        <end position="60"/>
    </location>
</feature>
<dbReference type="SUPFAM" id="SSF48498">
    <property type="entry name" value="Tetracyclin repressor-like, C-terminal domain"/>
    <property type="match status" value="1"/>
</dbReference>
<dbReference type="EMBL" id="JBEOZY010000010">
    <property type="protein sequence ID" value="MER6165593.1"/>
    <property type="molecule type" value="Genomic_DNA"/>
</dbReference>
<reference evidence="7 8" key="1">
    <citation type="submission" date="2024-06" db="EMBL/GenBank/DDBJ databases">
        <title>The Natural Products Discovery Center: Release of the First 8490 Sequenced Strains for Exploring Actinobacteria Biosynthetic Diversity.</title>
        <authorList>
            <person name="Kalkreuter E."/>
            <person name="Kautsar S.A."/>
            <person name="Yang D."/>
            <person name="Bader C.D."/>
            <person name="Teijaro C.N."/>
            <person name="Fluegel L."/>
            <person name="Davis C.M."/>
            <person name="Simpson J.R."/>
            <person name="Lauterbach L."/>
            <person name="Steele A.D."/>
            <person name="Gui C."/>
            <person name="Meng S."/>
            <person name="Li G."/>
            <person name="Viehrig K."/>
            <person name="Ye F."/>
            <person name="Su P."/>
            <person name="Kiefer A.F."/>
            <person name="Nichols A."/>
            <person name="Cepeda A.J."/>
            <person name="Yan W."/>
            <person name="Fan B."/>
            <person name="Jiang Y."/>
            <person name="Adhikari A."/>
            <person name="Zheng C.-J."/>
            <person name="Schuster L."/>
            <person name="Cowan T.M."/>
            <person name="Smanski M.J."/>
            <person name="Chevrette M.G."/>
            <person name="De Carvalho L.P.S."/>
            <person name="Shen B."/>
        </authorList>
    </citation>
    <scope>NUCLEOTIDE SEQUENCE [LARGE SCALE GENOMIC DNA]</scope>
    <source>
        <strain evidence="7 8">NPDC001615</strain>
    </source>
</reference>
<dbReference type="Pfam" id="PF00440">
    <property type="entry name" value="TetR_N"/>
    <property type="match status" value="1"/>
</dbReference>
<dbReference type="SUPFAM" id="SSF46689">
    <property type="entry name" value="Homeodomain-like"/>
    <property type="match status" value="1"/>
</dbReference>
<dbReference type="InterPro" id="IPR001647">
    <property type="entry name" value="HTH_TetR"/>
</dbReference>
<dbReference type="Gene3D" id="1.10.10.60">
    <property type="entry name" value="Homeodomain-like"/>
    <property type="match status" value="1"/>
</dbReference>